<evidence type="ECO:0000259" key="15">
    <source>
        <dbReference type="PROSITE" id="PS51915"/>
    </source>
</evidence>
<accession>A0AAN9AAD7</accession>
<evidence type="ECO:0000256" key="9">
    <source>
        <dbReference type="ARBA" id="ARBA00023163"/>
    </source>
</evidence>
<evidence type="ECO:0000256" key="10">
    <source>
        <dbReference type="ARBA" id="ARBA00023242"/>
    </source>
</evidence>
<feature type="domain" description="C2H2-type" evidence="14">
    <location>
        <begin position="287"/>
        <end position="314"/>
    </location>
</feature>
<evidence type="ECO:0000313" key="16">
    <source>
        <dbReference type="EMBL" id="KAK7076147.1"/>
    </source>
</evidence>
<evidence type="ECO:0000256" key="1">
    <source>
        <dbReference type="ARBA" id="ARBA00004123"/>
    </source>
</evidence>
<evidence type="ECO:0000256" key="8">
    <source>
        <dbReference type="ARBA" id="ARBA00023125"/>
    </source>
</evidence>
<keyword evidence="17" id="KW-1185">Reference proteome</keyword>
<keyword evidence="4" id="KW-0677">Repeat</keyword>
<dbReference type="Pfam" id="PF00096">
    <property type="entry name" value="zf-C2H2"/>
    <property type="match status" value="5"/>
</dbReference>
<evidence type="ECO:0000256" key="2">
    <source>
        <dbReference type="ARBA" id="ARBA00006991"/>
    </source>
</evidence>
<feature type="domain" description="C2H2-type" evidence="14">
    <location>
        <begin position="259"/>
        <end position="287"/>
    </location>
</feature>
<feature type="domain" description="C2H2-type" evidence="14">
    <location>
        <begin position="458"/>
        <end position="485"/>
    </location>
</feature>
<sequence>MGSSLNIEHLCRLCGEESLDLVKLFDRNVSQRNLVPLIKKYLKVTVTVRDELPQQVCGPCITKLDEVAEFVNICTLTQIRYQQIVKGHLNAVDNRSYGDLIMHIKEENSEDHDEQKCDDCSDDEYLPRNYKKQNGRRKRVKKSCNKPLKDLDITKVCALKGLESDHEEAMKGTNSNGERLKDDEFSGQECEITNSSRTDGDGANIGVRSDGKSSTSVDIKRENQPKIPVRCYVCKSTFDHSGDLEIHCMEAHQLKEAHFMCIHCPQKFSKVSSITSHMRKKHRDSLQRCPKCKKLYSSHYLWTRHMLVHTNMRPFTCTECDKKFKSKNELNNHKKTHKPCEERYTHCCEVCGKRFTQKANLENHLKLHSGKRPFACEFCGKTFSQRGNMEEHRRIHTGEKPFACNACGVRFSRQGQLSTHRKMHTGEKPHKCRFCEKEFLRLEVLRKHENVHTNTRPYKCSYCEKRFRDQGKRKVHERLHTGERPYECDICKRGFCESGNLKKHKRIHMRTLGTLIPSSVEEEKSRINEVGSGNVIVACGEESYSSTPNSQSNFANAVVARQNLELVTLPNPPLIIVSDPATTVSERNPMSCPALPLQVSVNTPVLNNGCSLNAHQGADGRDSNYPGNSSLPIHSLAWSHYHSE</sequence>
<keyword evidence="6 12" id="KW-0862">Zinc</keyword>
<dbReference type="InterPro" id="IPR050331">
    <property type="entry name" value="Zinc_finger"/>
</dbReference>
<dbReference type="FunFam" id="3.30.160.60:FF:002343">
    <property type="entry name" value="Zinc finger protein 33A"/>
    <property type="match status" value="1"/>
</dbReference>
<dbReference type="FunFam" id="3.30.160.60:FF:000671">
    <property type="entry name" value="Zinc finger protein 26"/>
    <property type="match status" value="1"/>
</dbReference>
<dbReference type="SMART" id="SM00868">
    <property type="entry name" value="zf-AD"/>
    <property type="match status" value="1"/>
</dbReference>
<dbReference type="GO" id="GO:0003677">
    <property type="term" value="F:DNA binding"/>
    <property type="evidence" value="ECO:0007669"/>
    <property type="project" value="UniProtKB-KW"/>
</dbReference>
<feature type="binding site" evidence="12">
    <location>
        <position position="11"/>
    </location>
    <ligand>
        <name>Zn(2+)</name>
        <dbReference type="ChEBI" id="CHEBI:29105"/>
    </ligand>
</feature>
<dbReference type="PROSITE" id="PS50157">
    <property type="entry name" value="ZINC_FINGER_C2H2_2"/>
    <property type="match status" value="9"/>
</dbReference>
<feature type="domain" description="C2H2-type" evidence="14">
    <location>
        <begin position="346"/>
        <end position="373"/>
    </location>
</feature>
<feature type="domain" description="C2H2-type" evidence="14">
    <location>
        <begin position="430"/>
        <end position="457"/>
    </location>
</feature>
<evidence type="ECO:0000256" key="11">
    <source>
        <dbReference type="PROSITE-ProRule" id="PRU00042"/>
    </source>
</evidence>
<evidence type="ECO:0000256" key="3">
    <source>
        <dbReference type="ARBA" id="ARBA00022723"/>
    </source>
</evidence>
<evidence type="ECO:0000256" key="12">
    <source>
        <dbReference type="PROSITE-ProRule" id="PRU01263"/>
    </source>
</evidence>
<dbReference type="GO" id="GO:0006355">
    <property type="term" value="P:regulation of DNA-templated transcription"/>
    <property type="evidence" value="ECO:0007669"/>
    <property type="project" value="UniProtKB-ARBA"/>
</dbReference>
<dbReference type="SUPFAM" id="SSF57667">
    <property type="entry name" value="beta-beta-alpha zinc fingers"/>
    <property type="match status" value="4"/>
</dbReference>
<dbReference type="FunFam" id="3.30.160.60:FF:000100">
    <property type="entry name" value="Zinc finger 45-like"/>
    <property type="match status" value="1"/>
</dbReference>
<dbReference type="FunFam" id="3.30.160.60:FF:000557">
    <property type="entry name" value="zinc finger and SCAN domain-containing protein 29"/>
    <property type="match status" value="1"/>
</dbReference>
<feature type="domain" description="C2H2-type" evidence="14">
    <location>
        <begin position="374"/>
        <end position="401"/>
    </location>
</feature>
<feature type="domain" description="ZAD" evidence="15">
    <location>
        <begin position="9"/>
        <end position="84"/>
    </location>
</feature>
<feature type="region of interest" description="Disordered" evidence="13">
    <location>
        <begin position="192"/>
        <end position="219"/>
    </location>
</feature>
<dbReference type="InterPro" id="IPR022755">
    <property type="entry name" value="Znf_C2H2_jaz"/>
</dbReference>
<dbReference type="InterPro" id="IPR013087">
    <property type="entry name" value="Znf_C2H2_type"/>
</dbReference>
<feature type="binding site" evidence="12">
    <location>
        <position position="57"/>
    </location>
    <ligand>
        <name>Zn(2+)</name>
        <dbReference type="ChEBI" id="CHEBI:29105"/>
    </ligand>
</feature>
<dbReference type="FunFam" id="3.30.160.60:FF:001480">
    <property type="entry name" value="Si:cabz01071911.3"/>
    <property type="match status" value="1"/>
</dbReference>
<dbReference type="InterPro" id="IPR012934">
    <property type="entry name" value="Znf_AD"/>
</dbReference>
<keyword evidence="9" id="KW-0804">Transcription</keyword>
<evidence type="ECO:0000256" key="6">
    <source>
        <dbReference type="ARBA" id="ARBA00022833"/>
    </source>
</evidence>
<protein>
    <submittedName>
        <fullName evidence="16">Uncharacterized protein</fullName>
    </submittedName>
</protein>
<dbReference type="AlphaFoldDB" id="A0AAN9AAD7"/>
<dbReference type="Pfam" id="PF07776">
    <property type="entry name" value="zf-AD"/>
    <property type="match status" value="1"/>
</dbReference>
<organism evidence="16 17">
    <name type="scientific">Halocaridina rubra</name>
    <name type="common">Hawaiian red shrimp</name>
    <dbReference type="NCBI Taxonomy" id="373956"/>
    <lineage>
        <taxon>Eukaryota</taxon>
        <taxon>Metazoa</taxon>
        <taxon>Ecdysozoa</taxon>
        <taxon>Arthropoda</taxon>
        <taxon>Crustacea</taxon>
        <taxon>Multicrustacea</taxon>
        <taxon>Malacostraca</taxon>
        <taxon>Eumalacostraca</taxon>
        <taxon>Eucarida</taxon>
        <taxon>Decapoda</taxon>
        <taxon>Pleocyemata</taxon>
        <taxon>Caridea</taxon>
        <taxon>Atyoidea</taxon>
        <taxon>Atyidae</taxon>
        <taxon>Halocaridina</taxon>
    </lineage>
</organism>
<proteinExistence type="inferred from homology"/>
<keyword evidence="10" id="KW-0539">Nucleus</keyword>
<comment type="subcellular location">
    <subcellularLocation>
        <location evidence="1">Nucleus</location>
    </subcellularLocation>
</comment>
<dbReference type="EMBL" id="JAXCGZ010009820">
    <property type="protein sequence ID" value="KAK7076147.1"/>
    <property type="molecule type" value="Genomic_DNA"/>
</dbReference>
<dbReference type="Gene3D" id="3.40.1800.20">
    <property type="match status" value="1"/>
</dbReference>
<dbReference type="PANTHER" id="PTHR16515">
    <property type="entry name" value="PR DOMAIN ZINC FINGER PROTEIN"/>
    <property type="match status" value="1"/>
</dbReference>
<feature type="domain" description="C2H2-type" evidence="14">
    <location>
        <begin position="486"/>
        <end position="508"/>
    </location>
</feature>
<dbReference type="PROSITE" id="PS00028">
    <property type="entry name" value="ZINC_FINGER_C2H2_1"/>
    <property type="match status" value="9"/>
</dbReference>
<dbReference type="SMART" id="SM00355">
    <property type="entry name" value="ZnF_C2H2"/>
    <property type="match status" value="10"/>
</dbReference>
<dbReference type="PANTHER" id="PTHR16515:SF35">
    <property type="entry name" value="FEZ FAMILY ZINC FINGER PROTEIN 2"/>
    <property type="match status" value="1"/>
</dbReference>
<dbReference type="InterPro" id="IPR036236">
    <property type="entry name" value="Znf_C2H2_sf"/>
</dbReference>
<dbReference type="Pfam" id="PF12171">
    <property type="entry name" value="zf-C2H2_jaz"/>
    <property type="match status" value="1"/>
</dbReference>
<dbReference type="GO" id="GO:0005634">
    <property type="term" value="C:nucleus"/>
    <property type="evidence" value="ECO:0007669"/>
    <property type="project" value="UniProtKB-SubCell"/>
</dbReference>
<dbReference type="SUPFAM" id="SSF57716">
    <property type="entry name" value="Glucocorticoid receptor-like (DNA-binding domain)"/>
    <property type="match status" value="1"/>
</dbReference>
<reference evidence="16 17" key="1">
    <citation type="submission" date="2023-11" db="EMBL/GenBank/DDBJ databases">
        <title>Halocaridina rubra genome assembly.</title>
        <authorList>
            <person name="Smith C."/>
        </authorList>
    </citation>
    <scope>NUCLEOTIDE SEQUENCE [LARGE SCALE GENOMIC DNA]</scope>
    <source>
        <strain evidence="16">EP-1</strain>
        <tissue evidence="16">Whole</tissue>
    </source>
</reference>
<dbReference type="FunFam" id="3.30.160.60:FF:001485">
    <property type="entry name" value="Krueppel-related zinc finger protein"/>
    <property type="match status" value="1"/>
</dbReference>
<feature type="binding site" evidence="12">
    <location>
        <position position="60"/>
    </location>
    <ligand>
        <name>Zn(2+)</name>
        <dbReference type="ChEBI" id="CHEBI:29105"/>
    </ligand>
</feature>
<evidence type="ECO:0000256" key="7">
    <source>
        <dbReference type="ARBA" id="ARBA00023015"/>
    </source>
</evidence>
<dbReference type="Proteomes" id="UP001381693">
    <property type="component" value="Unassembled WGS sequence"/>
</dbReference>
<name>A0AAN9AAD7_HALRR</name>
<comment type="caution">
    <text evidence="16">The sequence shown here is derived from an EMBL/GenBank/DDBJ whole genome shotgun (WGS) entry which is preliminary data.</text>
</comment>
<dbReference type="FunFam" id="3.30.160.60:FF:000706">
    <property type="entry name" value="Zinc finger protein"/>
    <property type="match status" value="1"/>
</dbReference>
<dbReference type="Gene3D" id="3.30.160.60">
    <property type="entry name" value="Classic Zinc Finger"/>
    <property type="match status" value="8"/>
</dbReference>
<dbReference type="GO" id="GO:0008270">
    <property type="term" value="F:zinc ion binding"/>
    <property type="evidence" value="ECO:0007669"/>
    <property type="project" value="UniProtKB-UniRule"/>
</dbReference>
<keyword evidence="7" id="KW-0805">Transcription regulation</keyword>
<feature type="binding site" evidence="12">
    <location>
        <position position="14"/>
    </location>
    <ligand>
        <name>Zn(2+)</name>
        <dbReference type="ChEBI" id="CHEBI:29105"/>
    </ligand>
</feature>
<evidence type="ECO:0000256" key="13">
    <source>
        <dbReference type="SAM" id="MobiDB-lite"/>
    </source>
</evidence>
<keyword evidence="3 12" id="KW-0479">Metal-binding</keyword>
<feature type="domain" description="C2H2-type" evidence="14">
    <location>
        <begin position="402"/>
        <end position="429"/>
    </location>
</feature>
<evidence type="ECO:0000256" key="5">
    <source>
        <dbReference type="ARBA" id="ARBA00022771"/>
    </source>
</evidence>
<evidence type="ECO:0000256" key="4">
    <source>
        <dbReference type="ARBA" id="ARBA00022737"/>
    </source>
</evidence>
<evidence type="ECO:0000313" key="17">
    <source>
        <dbReference type="Proteomes" id="UP001381693"/>
    </source>
</evidence>
<evidence type="ECO:0000259" key="14">
    <source>
        <dbReference type="PROSITE" id="PS50157"/>
    </source>
</evidence>
<feature type="domain" description="C2H2-type" evidence="14">
    <location>
        <begin position="315"/>
        <end position="342"/>
    </location>
</feature>
<gene>
    <name evidence="16" type="ORF">SK128_007361</name>
</gene>
<dbReference type="PROSITE" id="PS51915">
    <property type="entry name" value="ZAD"/>
    <property type="match status" value="1"/>
</dbReference>
<keyword evidence="8" id="KW-0238">DNA-binding</keyword>
<comment type="similarity">
    <text evidence="2">Belongs to the krueppel C2H2-type zinc-finger protein family.</text>
</comment>
<keyword evidence="5 11" id="KW-0863">Zinc-finger</keyword>